<dbReference type="Proteomes" id="UP001454036">
    <property type="component" value="Unassembled WGS sequence"/>
</dbReference>
<keyword evidence="3 11" id="KW-0812">Transmembrane</keyword>
<accession>A0AAV3NRR0</accession>
<dbReference type="Gene3D" id="3.40.30.10">
    <property type="entry name" value="Glutaredoxin"/>
    <property type="match status" value="1"/>
</dbReference>
<feature type="compositionally biased region" description="Low complexity" evidence="10">
    <location>
        <begin position="61"/>
        <end position="80"/>
    </location>
</feature>
<dbReference type="Gene3D" id="1.20.1440.130">
    <property type="entry name" value="VKOR domain"/>
    <property type="match status" value="1"/>
</dbReference>
<dbReference type="CDD" id="cd12916">
    <property type="entry name" value="VKOR_1"/>
    <property type="match status" value="1"/>
</dbReference>
<evidence type="ECO:0000313" key="13">
    <source>
        <dbReference type="EMBL" id="GAA0142020.1"/>
    </source>
</evidence>
<keyword evidence="14" id="KW-1185">Reference proteome</keyword>
<evidence type="ECO:0000256" key="9">
    <source>
        <dbReference type="ARBA" id="ARBA00023284"/>
    </source>
</evidence>
<keyword evidence="7 11" id="KW-0472">Membrane</keyword>
<dbReference type="AlphaFoldDB" id="A0AAV3NRR0"/>
<evidence type="ECO:0000256" key="6">
    <source>
        <dbReference type="ARBA" id="ARBA00023002"/>
    </source>
</evidence>
<proteinExistence type="inferred from homology"/>
<dbReference type="Pfam" id="PF07884">
    <property type="entry name" value="VKOR"/>
    <property type="match status" value="1"/>
</dbReference>
<dbReference type="GO" id="GO:0016491">
    <property type="term" value="F:oxidoreductase activity"/>
    <property type="evidence" value="ECO:0007669"/>
    <property type="project" value="UniProtKB-KW"/>
</dbReference>
<evidence type="ECO:0000256" key="5">
    <source>
        <dbReference type="ARBA" id="ARBA00022989"/>
    </source>
</evidence>
<dbReference type="InterPro" id="IPR038354">
    <property type="entry name" value="VKOR_sf"/>
</dbReference>
<reference evidence="13 14" key="1">
    <citation type="submission" date="2024-01" db="EMBL/GenBank/DDBJ databases">
        <title>The complete chloroplast genome sequence of Lithospermum erythrorhizon: insights into the phylogenetic relationship among Boraginaceae species and the maternal lineages of purple gromwells.</title>
        <authorList>
            <person name="Okada T."/>
            <person name="Watanabe K."/>
        </authorList>
    </citation>
    <scope>NUCLEOTIDE SEQUENCE [LARGE SCALE GENOMIC DNA]</scope>
</reference>
<keyword evidence="4" id="KW-0874">Quinone</keyword>
<feature type="transmembrane region" description="Helical" evidence="11">
    <location>
        <begin position="217"/>
        <end position="239"/>
    </location>
</feature>
<keyword evidence="8" id="KW-1015">Disulfide bond</keyword>
<name>A0AAV3NRR0_LITER</name>
<comment type="subcellular location">
    <subcellularLocation>
        <location evidence="1">Membrane</location>
        <topology evidence="1">Multi-pass membrane protein</topology>
    </subcellularLocation>
</comment>
<evidence type="ECO:0000259" key="12">
    <source>
        <dbReference type="SMART" id="SM00756"/>
    </source>
</evidence>
<keyword evidence="5 11" id="KW-1133">Transmembrane helix</keyword>
<protein>
    <recommendedName>
        <fullName evidence="12">Vitamin K epoxide reductase domain-containing protein</fullName>
    </recommendedName>
</protein>
<evidence type="ECO:0000256" key="8">
    <source>
        <dbReference type="ARBA" id="ARBA00023157"/>
    </source>
</evidence>
<organism evidence="13 14">
    <name type="scientific">Lithospermum erythrorhizon</name>
    <name type="common">Purple gromwell</name>
    <name type="synonym">Lithospermum officinale var. erythrorhizon</name>
    <dbReference type="NCBI Taxonomy" id="34254"/>
    <lineage>
        <taxon>Eukaryota</taxon>
        <taxon>Viridiplantae</taxon>
        <taxon>Streptophyta</taxon>
        <taxon>Embryophyta</taxon>
        <taxon>Tracheophyta</taxon>
        <taxon>Spermatophyta</taxon>
        <taxon>Magnoliopsida</taxon>
        <taxon>eudicotyledons</taxon>
        <taxon>Gunneridae</taxon>
        <taxon>Pentapetalae</taxon>
        <taxon>asterids</taxon>
        <taxon>lamiids</taxon>
        <taxon>Boraginales</taxon>
        <taxon>Boraginaceae</taxon>
        <taxon>Boraginoideae</taxon>
        <taxon>Lithospermeae</taxon>
        <taxon>Lithospermum</taxon>
    </lineage>
</organism>
<dbReference type="SMART" id="SM00756">
    <property type="entry name" value="VKc"/>
    <property type="match status" value="1"/>
</dbReference>
<evidence type="ECO:0000256" key="4">
    <source>
        <dbReference type="ARBA" id="ARBA00022719"/>
    </source>
</evidence>
<feature type="transmembrane region" description="Helical" evidence="11">
    <location>
        <begin position="155"/>
        <end position="179"/>
    </location>
</feature>
<evidence type="ECO:0000313" key="14">
    <source>
        <dbReference type="Proteomes" id="UP001454036"/>
    </source>
</evidence>
<gene>
    <name evidence="13" type="ORF">LIER_03020</name>
</gene>
<evidence type="ECO:0000256" key="10">
    <source>
        <dbReference type="SAM" id="MobiDB-lite"/>
    </source>
</evidence>
<sequence>MASLISLSPSSRFYQTPTLRCNSIPPAFTQHKGGRYRRFVLLQVKCVSEQDTDAEESKVESTPPSSSYGDPPSSSSTSTSTSTYNWCAVLGGIGFLESSYLTFLKLTNSEAFCPIGNGGSCDSVLSSNYSVVFGFECFKTHNNWCLHFVQLSNDFGVPLPLIGMVAYGLVATIGLQLGGKKIPLNLSESDGQWLLLMTTTSMAVASTYFLYVLNSQFAGESCLYCLTSALLSFSLFAITMKNLGSQEMLRMIGLQLCVASLVVATLNSSYHDITPVARSSSEIPYFKTEVTTHSSPLAISLAKHLHSAGAKLYGAFWCTHCQEQKEIFGREAAKILDYVECFPDGYKKGTTMIKECLDVNLEGFPTWVINGEVHSGELEFSELAELTGIRLEDLDQSN</sequence>
<feature type="region of interest" description="Disordered" evidence="10">
    <location>
        <begin position="52"/>
        <end position="80"/>
    </location>
</feature>
<evidence type="ECO:0000256" key="11">
    <source>
        <dbReference type="SAM" id="Phobius"/>
    </source>
</evidence>
<evidence type="ECO:0000256" key="7">
    <source>
        <dbReference type="ARBA" id="ARBA00023136"/>
    </source>
</evidence>
<dbReference type="InterPro" id="IPR044698">
    <property type="entry name" value="VKOR/LTO1"/>
</dbReference>
<evidence type="ECO:0000256" key="2">
    <source>
        <dbReference type="ARBA" id="ARBA00006214"/>
    </source>
</evidence>
<dbReference type="PANTHER" id="PTHR34573">
    <property type="entry name" value="VKC DOMAIN-CONTAINING PROTEIN"/>
    <property type="match status" value="1"/>
</dbReference>
<dbReference type="PANTHER" id="PTHR34573:SF1">
    <property type="entry name" value="VITAMIN K EPOXIDE REDUCTASE DOMAIN-CONTAINING PROTEIN"/>
    <property type="match status" value="1"/>
</dbReference>
<feature type="domain" description="Vitamin K epoxide reductase" evidence="12">
    <location>
        <begin position="80"/>
        <end position="243"/>
    </location>
</feature>
<dbReference type="GO" id="GO:0048038">
    <property type="term" value="F:quinone binding"/>
    <property type="evidence" value="ECO:0007669"/>
    <property type="project" value="UniProtKB-KW"/>
</dbReference>
<dbReference type="InterPro" id="IPR036249">
    <property type="entry name" value="Thioredoxin-like_sf"/>
</dbReference>
<comment type="caution">
    <text evidence="13">The sequence shown here is derived from an EMBL/GenBank/DDBJ whole genome shotgun (WGS) entry which is preliminary data.</text>
</comment>
<dbReference type="InterPro" id="IPR012932">
    <property type="entry name" value="VKOR"/>
</dbReference>
<feature type="transmembrane region" description="Helical" evidence="11">
    <location>
        <begin position="191"/>
        <end position="211"/>
    </location>
</feature>
<dbReference type="SUPFAM" id="SSF52833">
    <property type="entry name" value="Thioredoxin-like"/>
    <property type="match status" value="1"/>
</dbReference>
<comment type="similarity">
    <text evidence="2">Belongs to the VKOR family.</text>
</comment>
<evidence type="ECO:0000256" key="3">
    <source>
        <dbReference type="ARBA" id="ARBA00022692"/>
    </source>
</evidence>
<keyword evidence="9" id="KW-0676">Redox-active center</keyword>
<keyword evidence="6" id="KW-0560">Oxidoreductase</keyword>
<dbReference type="GO" id="GO:0016020">
    <property type="term" value="C:membrane"/>
    <property type="evidence" value="ECO:0007669"/>
    <property type="project" value="UniProtKB-SubCell"/>
</dbReference>
<evidence type="ECO:0000256" key="1">
    <source>
        <dbReference type="ARBA" id="ARBA00004141"/>
    </source>
</evidence>
<dbReference type="EMBL" id="BAABME010000351">
    <property type="protein sequence ID" value="GAA0142020.1"/>
    <property type="molecule type" value="Genomic_DNA"/>
</dbReference>